<evidence type="ECO:0000313" key="1">
    <source>
        <dbReference type="EMBL" id="WEF32759.1"/>
    </source>
</evidence>
<evidence type="ECO:0000313" key="2">
    <source>
        <dbReference type="Proteomes" id="UP001216510"/>
    </source>
</evidence>
<name>A0ABY8BA05_9BURK</name>
<sequence length="184" mass="19390">MALILIRHPRPLVADGTCYGGSDVPVAADELARVVQAVQPVLPAAPVFSSPLQRCALLARRLSDDVTFDADLAEMNFGSWEQRAWDDIARADVDAWAADLLHYRPGGGETVLEVAVRVRRALMALSSHGSAIVVCHAGTIRLMTALATGTALEQAALAAAATPHRIAYGAVVPLTLERGFGEAG</sequence>
<organism evidence="1 2">
    <name type="scientific">Pseudoduganella chitinolytica</name>
    <dbReference type="NCBI Taxonomy" id="34070"/>
    <lineage>
        <taxon>Bacteria</taxon>
        <taxon>Pseudomonadati</taxon>
        <taxon>Pseudomonadota</taxon>
        <taxon>Betaproteobacteria</taxon>
        <taxon>Burkholderiales</taxon>
        <taxon>Oxalobacteraceae</taxon>
        <taxon>Telluria group</taxon>
        <taxon>Pseudoduganella</taxon>
    </lineage>
</organism>
<dbReference type="SMART" id="SM00855">
    <property type="entry name" value="PGAM"/>
    <property type="match status" value="1"/>
</dbReference>
<dbReference type="Proteomes" id="UP001216510">
    <property type="component" value="Chromosome"/>
</dbReference>
<accession>A0ABY8BA05</accession>
<keyword evidence="2" id="KW-1185">Reference proteome</keyword>
<dbReference type="EMBL" id="CP119083">
    <property type="protein sequence ID" value="WEF32759.1"/>
    <property type="molecule type" value="Genomic_DNA"/>
</dbReference>
<dbReference type="SUPFAM" id="SSF53254">
    <property type="entry name" value="Phosphoglycerate mutase-like"/>
    <property type="match status" value="1"/>
</dbReference>
<dbReference type="Pfam" id="PF00300">
    <property type="entry name" value="His_Phos_1"/>
    <property type="match status" value="1"/>
</dbReference>
<dbReference type="RefSeq" id="WP_277415477.1">
    <property type="nucleotide sequence ID" value="NZ_CP119083.1"/>
</dbReference>
<dbReference type="InterPro" id="IPR013078">
    <property type="entry name" value="His_Pase_superF_clade-1"/>
</dbReference>
<proteinExistence type="predicted"/>
<reference evidence="1 2" key="1">
    <citation type="submission" date="2023-02" db="EMBL/GenBank/DDBJ databases">
        <title>Gemone sequence of Telluria chitinolytica ACM 3522T.</title>
        <authorList>
            <person name="Frediansyah A."/>
            <person name="Miess H."/>
            <person name="Gross H."/>
        </authorList>
    </citation>
    <scope>NUCLEOTIDE SEQUENCE [LARGE SCALE GENOMIC DNA]</scope>
    <source>
        <strain evidence="1 2">ACM 3522</strain>
    </source>
</reference>
<dbReference type="InterPro" id="IPR029033">
    <property type="entry name" value="His_PPase_superfam"/>
</dbReference>
<protein>
    <submittedName>
        <fullName evidence="1">Histidine phosphatase family protein</fullName>
    </submittedName>
</protein>
<dbReference type="Gene3D" id="3.40.50.1240">
    <property type="entry name" value="Phosphoglycerate mutase-like"/>
    <property type="match status" value="1"/>
</dbReference>
<gene>
    <name evidence="1" type="ORF">PX653_25700</name>
</gene>